<proteinExistence type="inferred from homology"/>
<evidence type="ECO:0000256" key="8">
    <source>
        <dbReference type="SAM" id="MobiDB-lite"/>
    </source>
</evidence>
<evidence type="ECO:0000313" key="11">
    <source>
        <dbReference type="EMBL" id="EGO57856.1"/>
    </source>
</evidence>
<dbReference type="VEuPathDB" id="FungiDB:NEUTE1DRAFT_122203"/>
<keyword evidence="5" id="KW-0747">Spliceosome</keyword>
<accession>F8MMI2</accession>
<feature type="domain" description="Pre-mRNA processing factor 4 (PRP4)-like" evidence="10">
    <location>
        <begin position="189"/>
        <end position="213"/>
    </location>
</feature>
<dbReference type="EMBL" id="GL891304">
    <property type="protein sequence ID" value="EGO57856.1"/>
    <property type="molecule type" value="Genomic_DNA"/>
</dbReference>
<feature type="domain" description="Prp18" evidence="9">
    <location>
        <begin position="266"/>
        <end position="404"/>
    </location>
</feature>
<dbReference type="InterPro" id="IPR039979">
    <property type="entry name" value="PRPF18"/>
</dbReference>
<feature type="compositionally biased region" description="Low complexity" evidence="8">
    <location>
        <begin position="17"/>
        <end position="43"/>
    </location>
</feature>
<evidence type="ECO:0000256" key="7">
    <source>
        <dbReference type="ARBA" id="ARBA00023242"/>
    </source>
</evidence>
<dbReference type="Pfam" id="PF08799">
    <property type="entry name" value="PRP4"/>
    <property type="match status" value="1"/>
</dbReference>
<evidence type="ECO:0000256" key="2">
    <source>
        <dbReference type="ARBA" id="ARBA00008137"/>
    </source>
</evidence>
<feature type="region of interest" description="Disordered" evidence="8">
    <location>
        <begin position="1"/>
        <end position="43"/>
    </location>
</feature>
<dbReference type="FunFam" id="4.10.280.110:FF:000014">
    <property type="entry name" value="Potassium channel regulatory factor"/>
    <property type="match status" value="1"/>
</dbReference>
<protein>
    <recommendedName>
        <fullName evidence="3">Pre-mRNA-splicing factor 18</fullName>
    </recommendedName>
</protein>
<evidence type="ECO:0000256" key="5">
    <source>
        <dbReference type="ARBA" id="ARBA00022728"/>
    </source>
</evidence>
<feature type="compositionally biased region" description="Basic and acidic residues" evidence="8">
    <location>
        <begin position="99"/>
        <end position="136"/>
    </location>
</feature>
<evidence type="ECO:0000256" key="6">
    <source>
        <dbReference type="ARBA" id="ARBA00023187"/>
    </source>
</evidence>
<dbReference type="InterPro" id="IPR004098">
    <property type="entry name" value="Prp18"/>
</dbReference>
<keyword evidence="4" id="KW-0507">mRNA processing</keyword>
<reference evidence="12" key="1">
    <citation type="journal article" date="2011" name="Genetics">
        <title>Massive changes in genome architecture accompany the transition to self-fertility in the filamentous fungus Neurospora tetrasperma.</title>
        <authorList>
            <person name="Ellison C.E."/>
            <person name="Stajich J.E."/>
            <person name="Jacobson D.J."/>
            <person name="Natvig D.O."/>
            <person name="Lapidus A."/>
            <person name="Foster B."/>
            <person name="Aerts A."/>
            <person name="Riley R."/>
            <person name="Lindquist E.A."/>
            <person name="Grigoriev I.V."/>
            <person name="Taylor J.W."/>
        </authorList>
    </citation>
    <scope>NUCLEOTIDE SEQUENCE [LARGE SCALE GENOMIC DNA]</scope>
    <source>
        <strain evidence="12">FGSC 2508 / P0657</strain>
    </source>
</reference>
<dbReference type="OrthoDB" id="10261918at2759"/>
<organism evidence="11 12">
    <name type="scientific">Neurospora tetrasperma (strain FGSC 2508 / ATCC MYA-4615 / P0657)</name>
    <dbReference type="NCBI Taxonomy" id="510951"/>
    <lineage>
        <taxon>Eukaryota</taxon>
        <taxon>Fungi</taxon>
        <taxon>Dikarya</taxon>
        <taxon>Ascomycota</taxon>
        <taxon>Pezizomycotina</taxon>
        <taxon>Sordariomycetes</taxon>
        <taxon>Sordariomycetidae</taxon>
        <taxon>Sordariales</taxon>
        <taxon>Sordariaceae</taxon>
        <taxon>Neurospora</taxon>
    </lineage>
</organism>
<dbReference type="AlphaFoldDB" id="F8MMI2"/>
<dbReference type="Pfam" id="PF02840">
    <property type="entry name" value="Prp18"/>
    <property type="match status" value="1"/>
</dbReference>
<dbReference type="Gene3D" id="1.20.940.10">
    <property type="entry name" value="Functional domain of the splicing factor Prp18"/>
    <property type="match status" value="1"/>
</dbReference>
<evidence type="ECO:0000259" key="9">
    <source>
        <dbReference type="Pfam" id="PF02840"/>
    </source>
</evidence>
<dbReference type="InterPro" id="IPR036285">
    <property type="entry name" value="PRP4-like_sf"/>
</dbReference>
<evidence type="ECO:0000256" key="1">
    <source>
        <dbReference type="ARBA" id="ARBA00004123"/>
    </source>
</evidence>
<comment type="subcellular location">
    <subcellularLocation>
        <location evidence="1">Nucleus</location>
    </subcellularLocation>
</comment>
<keyword evidence="6" id="KW-0508">mRNA splicing</keyword>
<dbReference type="HOGENOM" id="CLU_039675_1_0_1"/>
<comment type="similarity">
    <text evidence="2">Belongs to the PRP18 family.</text>
</comment>
<evidence type="ECO:0000256" key="3">
    <source>
        <dbReference type="ARBA" id="ARBA00018242"/>
    </source>
</evidence>
<evidence type="ECO:0000256" key="4">
    <source>
        <dbReference type="ARBA" id="ARBA00022664"/>
    </source>
</evidence>
<evidence type="ECO:0000259" key="10">
    <source>
        <dbReference type="Pfam" id="PF08799"/>
    </source>
</evidence>
<keyword evidence="7" id="KW-0539">Nucleus</keyword>
<dbReference type="GO" id="GO:0046540">
    <property type="term" value="C:U4/U6 x U5 tri-snRNP complex"/>
    <property type="evidence" value="ECO:0007669"/>
    <property type="project" value="TreeGrafter"/>
</dbReference>
<dbReference type="GeneID" id="20824256"/>
<dbReference type="GO" id="GO:0071021">
    <property type="term" value="C:U2-type post-spliceosomal complex"/>
    <property type="evidence" value="ECO:0007669"/>
    <property type="project" value="TreeGrafter"/>
</dbReference>
<dbReference type="PANTHER" id="PTHR13007:SF19">
    <property type="entry name" value="PRE-MRNA-SPLICING FACTOR 18"/>
    <property type="match status" value="1"/>
</dbReference>
<dbReference type="PANTHER" id="PTHR13007">
    <property type="entry name" value="PRE-MRNA SPLICING FACTOR-RELATED"/>
    <property type="match status" value="1"/>
</dbReference>
<dbReference type="SUPFAM" id="SSF47938">
    <property type="entry name" value="Functional domain of the splicing factor Prp18"/>
    <property type="match status" value="1"/>
</dbReference>
<dbReference type="Gene3D" id="4.10.280.110">
    <property type="entry name" value="Pre-mRNA processing factor 4 domain"/>
    <property type="match status" value="1"/>
</dbReference>
<gene>
    <name evidence="11" type="ORF">NEUTE1DRAFT_122203</name>
</gene>
<dbReference type="GO" id="GO:0005682">
    <property type="term" value="C:U5 snRNP"/>
    <property type="evidence" value="ECO:0007669"/>
    <property type="project" value="TreeGrafter"/>
</dbReference>
<dbReference type="FunFam" id="1.20.940.10:FF:000008">
    <property type="entry name" value="Related to potassium channel regulatory factor"/>
    <property type="match status" value="1"/>
</dbReference>
<dbReference type="SUPFAM" id="SSF158230">
    <property type="entry name" value="PRP4-like"/>
    <property type="match status" value="1"/>
</dbReference>
<dbReference type="Proteomes" id="UP000008065">
    <property type="component" value="Unassembled WGS sequence"/>
</dbReference>
<keyword evidence="12" id="KW-1185">Reference proteome</keyword>
<dbReference type="RefSeq" id="XP_009850938.1">
    <property type="nucleotide sequence ID" value="XM_009852636.1"/>
</dbReference>
<sequence length="413" mass="45855">MDFAALMSKEIAKAKGTTSNTTTSSKPTPSTITTTKDTNTKPDSIAVGVGAGGEGAAAATAAPKFISRREAEAQRQAAYLAEQKRLEEERAAKAALKRKREEDAIQEAKAREEKKRRLAEESRARRLAKEAEEERARRKRLGLPELPPTPSESADKQGTPASGIDDFDLDDDDDDDKAHDLPDDELTSKLRALGEPAFLFGESHLSRLRRYRKAAGLGALGLPMGPITTSLLPVAEKDMKVPASSAEIPPATDRKARRYLFRQLASYFNMVLREWELALVKEDNADTFAGQAARNAMVQSKETMRPLFRKFEKGDLEKDILEAIVEIVRAAQERRYVDANDGYLRLSIGKAAWPIGVTMVGIHERSAREKLHDGERGHIMGGEVTRKYLQSIKRCLTFAQVRWPPEDIRQLMG</sequence>
<evidence type="ECO:0000313" key="12">
    <source>
        <dbReference type="Proteomes" id="UP000008065"/>
    </source>
</evidence>
<dbReference type="KEGG" id="nte:NEUTE1DRAFT122203"/>
<feature type="compositionally biased region" description="Acidic residues" evidence="8">
    <location>
        <begin position="165"/>
        <end position="175"/>
    </location>
</feature>
<dbReference type="GO" id="GO:0000350">
    <property type="term" value="P:generation of catalytic spliceosome for second transesterification step"/>
    <property type="evidence" value="ECO:0007669"/>
    <property type="project" value="TreeGrafter"/>
</dbReference>
<feature type="region of interest" description="Disordered" evidence="8">
    <location>
        <begin position="90"/>
        <end position="183"/>
    </location>
</feature>
<name>F8MMI2_NEUT8</name>
<dbReference type="InterPro" id="IPR014906">
    <property type="entry name" value="PRP4-like"/>
</dbReference>